<proteinExistence type="predicted"/>
<dbReference type="EMBL" id="JABBWM010000028">
    <property type="protein sequence ID" value="KAG2108268.1"/>
    <property type="molecule type" value="Genomic_DNA"/>
</dbReference>
<organism evidence="1 2">
    <name type="scientific">Suillus discolor</name>
    <dbReference type="NCBI Taxonomy" id="1912936"/>
    <lineage>
        <taxon>Eukaryota</taxon>
        <taxon>Fungi</taxon>
        <taxon>Dikarya</taxon>
        <taxon>Basidiomycota</taxon>
        <taxon>Agaricomycotina</taxon>
        <taxon>Agaricomycetes</taxon>
        <taxon>Agaricomycetidae</taxon>
        <taxon>Boletales</taxon>
        <taxon>Suillineae</taxon>
        <taxon>Suillaceae</taxon>
        <taxon>Suillus</taxon>
    </lineage>
</organism>
<reference evidence="1" key="1">
    <citation type="journal article" date="2020" name="New Phytol.">
        <title>Comparative genomics reveals dynamic genome evolution in host specialist ectomycorrhizal fungi.</title>
        <authorList>
            <person name="Lofgren L.A."/>
            <person name="Nguyen N.H."/>
            <person name="Vilgalys R."/>
            <person name="Ruytinx J."/>
            <person name="Liao H.L."/>
            <person name="Branco S."/>
            <person name="Kuo A."/>
            <person name="LaButti K."/>
            <person name="Lipzen A."/>
            <person name="Andreopoulos W."/>
            <person name="Pangilinan J."/>
            <person name="Riley R."/>
            <person name="Hundley H."/>
            <person name="Na H."/>
            <person name="Barry K."/>
            <person name="Grigoriev I.V."/>
            <person name="Stajich J.E."/>
            <person name="Kennedy P.G."/>
        </authorList>
    </citation>
    <scope>NUCLEOTIDE SEQUENCE</scope>
    <source>
        <strain evidence="1">FC423</strain>
    </source>
</reference>
<keyword evidence="2" id="KW-1185">Reference proteome</keyword>
<sequence>MGLNWSIVECSSSQVRFQKQLYEKVVLPDEDNASSFLQCLRHRKMHQEFSKMSIKALSLLGDIQRTTIMEILSLCTGINNLTLQSNNNDDDDDIAPLLQVLNYLPLMVLSLQIEVPLTSTSISNVTIFTKLTCLKIDDADMLQHLEMECFPQLTHPSLWGSLFHPGVNVPSLVNRLLSHPTLWVLIFCVDCHQHFATFLDYHRIHNP</sequence>
<gene>
    <name evidence="1" type="ORF">F5147DRAFT_652984</name>
</gene>
<name>A0A9P7F6Q8_9AGAM</name>
<protein>
    <submittedName>
        <fullName evidence="1">Uncharacterized protein</fullName>
    </submittedName>
</protein>
<dbReference type="GeneID" id="64695995"/>
<dbReference type="AlphaFoldDB" id="A0A9P7F6Q8"/>
<evidence type="ECO:0000313" key="2">
    <source>
        <dbReference type="Proteomes" id="UP000823399"/>
    </source>
</evidence>
<evidence type="ECO:0000313" key="1">
    <source>
        <dbReference type="EMBL" id="KAG2108268.1"/>
    </source>
</evidence>
<dbReference type="RefSeq" id="XP_041292787.1">
    <property type="nucleotide sequence ID" value="XM_041433736.1"/>
</dbReference>
<dbReference type="Proteomes" id="UP000823399">
    <property type="component" value="Unassembled WGS sequence"/>
</dbReference>
<accession>A0A9P7F6Q8</accession>
<comment type="caution">
    <text evidence="1">The sequence shown here is derived from an EMBL/GenBank/DDBJ whole genome shotgun (WGS) entry which is preliminary data.</text>
</comment>
<dbReference type="OrthoDB" id="3145912at2759"/>